<evidence type="ECO:0000313" key="2">
    <source>
        <dbReference type="Proteomes" id="UP001501570"/>
    </source>
</evidence>
<comment type="caution">
    <text evidence="1">The sequence shown here is derived from an EMBL/GenBank/DDBJ whole genome shotgun (WGS) entry which is preliminary data.</text>
</comment>
<accession>A0ABP9S3S0</accession>
<gene>
    <name evidence="1" type="ORF">GCM10023322_44660</name>
</gene>
<organism evidence="1 2">
    <name type="scientific">Rugosimonospora acidiphila</name>
    <dbReference type="NCBI Taxonomy" id="556531"/>
    <lineage>
        <taxon>Bacteria</taxon>
        <taxon>Bacillati</taxon>
        <taxon>Actinomycetota</taxon>
        <taxon>Actinomycetes</taxon>
        <taxon>Micromonosporales</taxon>
        <taxon>Micromonosporaceae</taxon>
        <taxon>Rugosimonospora</taxon>
    </lineage>
</organism>
<sequence length="97" mass="10000">MLAHGTFRLDIAGLDKEFVATLADLRINTTTCSGTTSVSGAVPVVAGSGTGAYRGIRGSFHLTITLDEVYRPGACSEQSAYLSQTIVTTGSGRVAFG</sequence>
<evidence type="ECO:0000313" key="1">
    <source>
        <dbReference type="EMBL" id="GAA5190159.1"/>
    </source>
</evidence>
<proteinExistence type="predicted"/>
<dbReference type="EMBL" id="BAABJQ010000013">
    <property type="protein sequence ID" value="GAA5190159.1"/>
    <property type="molecule type" value="Genomic_DNA"/>
</dbReference>
<dbReference type="RefSeq" id="WP_345632470.1">
    <property type="nucleotide sequence ID" value="NZ_BAABJQ010000013.1"/>
</dbReference>
<name>A0ABP9S3S0_9ACTN</name>
<dbReference type="Proteomes" id="UP001501570">
    <property type="component" value="Unassembled WGS sequence"/>
</dbReference>
<keyword evidence="2" id="KW-1185">Reference proteome</keyword>
<reference evidence="2" key="1">
    <citation type="journal article" date="2019" name="Int. J. Syst. Evol. Microbiol.">
        <title>The Global Catalogue of Microorganisms (GCM) 10K type strain sequencing project: providing services to taxonomists for standard genome sequencing and annotation.</title>
        <authorList>
            <consortium name="The Broad Institute Genomics Platform"/>
            <consortium name="The Broad Institute Genome Sequencing Center for Infectious Disease"/>
            <person name="Wu L."/>
            <person name="Ma J."/>
        </authorList>
    </citation>
    <scope>NUCLEOTIDE SEQUENCE [LARGE SCALE GENOMIC DNA]</scope>
    <source>
        <strain evidence="2">JCM 18304</strain>
    </source>
</reference>
<protein>
    <submittedName>
        <fullName evidence="1">Uncharacterized protein</fullName>
    </submittedName>
</protein>